<dbReference type="Gene3D" id="1.20.1250.20">
    <property type="entry name" value="MFS general substrate transporter like domains"/>
    <property type="match status" value="2"/>
</dbReference>
<dbReference type="HOGENOM" id="CLU_001265_1_0_1"/>
<feature type="transmembrane region" description="Helical" evidence="7">
    <location>
        <begin position="329"/>
        <end position="348"/>
    </location>
</feature>
<evidence type="ECO:0000256" key="2">
    <source>
        <dbReference type="ARBA" id="ARBA00006727"/>
    </source>
</evidence>
<protein>
    <submittedName>
        <fullName evidence="9">MFS monocarboxylate transporter (Mct), putative</fullName>
    </submittedName>
</protein>
<reference evidence="10" key="1">
    <citation type="journal article" date="2008" name="PLoS Genet.">
        <title>Genomic islands in the pathogenic filamentous fungus Aspergillus fumigatus.</title>
        <authorList>
            <person name="Fedorova N.D."/>
            <person name="Khaldi N."/>
            <person name="Joardar V.S."/>
            <person name="Maiti R."/>
            <person name="Amedeo P."/>
            <person name="Anderson M.J."/>
            <person name="Crabtree J."/>
            <person name="Silva J.C."/>
            <person name="Badger J.H."/>
            <person name="Albarraq A."/>
            <person name="Angiuoli S."/>
            <person name="Bussey H."/>
            <person name="Bowyer P."/>
            <person name="Cotty P.J."/>
            <person name="Dyer P.S."/>
            <person name="Egan A."/>
            <person name="Galens K."/>
            <person name="Fraser-Liggett C.M."/>
            <person name="Haas B.J."/>
            <person name="Inman J.M."/>
            <person name="Kent R."/>
            <person name="Lemieux S."/>
            <person name="Malavazi I."/>
            <person name="Orvis J."/>
            <person name="Roemer T."/>
            <person name="Ronning C.M."/>
            <person name="Sundaram J.P."/>
            <person name="Sutton G."/>
            <person name="Turner G."/>
            <person name="Venter J.C."/>
            <person name="White O.R."/>
            <person name="Whitty B.R."/>
            <person name="Youngman P."/>
            <person name="Wolfe K.H."/>
            <person name="Goldman G.H."/>
            <person name="Wortman J.R."/>
            <person name="Jiang B."/>
            <person name="Denning D.W."/>
            <person name="Nierman W.C."/>
        </authorList>
    </citation>
    <scope>NUCLEOTIDE SEQUENCE [LARGE SCALE GENOMIC DNA]</scope>
    <source>
        <strain evidence="10">ATCC 1020 / DSM 3700 / CBS 544.65 / FGSC A1164 / JCM 1740 / NRRL 181 / WB 181</strain>
    </source>
</reference>
<dbReference type="KEGG" id="nfi:NFIA_092770"/>
<comment type="similarity">
    <text evidence="2">Belongs to the major facilitator superfamily. Monocarboxylate porter (TC 2.A.1.13) family.</text>
</comment>
<evidence type="ECO:0000256" key="7">
    <source>
        <dbReference type="SAM" id="Phobius"/>
    </source>
</evidence>
<evidence type="ECO:0000256" key="5">
    <source>
        <dbReference type="ARBA" id="ARBA00022989"/>
    </source>
</evidence>
<dbReference type="InterPro" id="IPR050327">
    <property type="entry name" value="Proton-linked_MCT"/>
</dbReference>
<name>A1DIV9_NEOFI</name>
<keyword evidence="10" id="KW-1185">Reference proteome</keyword>
<feature type="transmembrane region" description="Helical" evidence="7">
    <location>
        <begin position="266"/>
        <end position="288"/>
    </location>
</feature>
<evidence type="ECO:0000256" key="1">
    <source>
        <dbReference type="ARBA" id="ARBA00004141"/>
    </source>
</evidence>
<dbReference type="VEuPathDB" id="FungiDB:NFIA_092770"/>
<dbReference type="GO" id="GO:0022857">
    <property type="term" value="F:transmembrane transporter activity"/>
    <property type="evidence" value="ECO:0007669"/>
    <property type="project" value="InterPro"/>
</dbReference>
<feature type="transmembrane region" description="Helical" evidence="7">
    <location>
        <begin position="221"/>
        <end position="241"/>
    </location>
</feature>
<dbReference type="OMA" id="TCMSIAT"/>
<dbReference type="GO" id="GO:0016020">
    <property type="term" value="C:membrane"/>
    <property type="evidence" value="ECO:0007669"/>
    <property type="project" value="UniProtKB-SubCell"/>
</dbReference>
<evidence type="ECO:0000256" key="3">
    <source>
        <dbReference type="ARBA" id="ARBA00022448"/>
    </source>
</evidence>
<dbReference type="Proteomes" id="UP000006702">
    <property type="component" value="Unassembled WGS sequence"/>
</dbReference>
<organism evidence="9 10">
    <name type="scientific">Neosartorya fischeri (strain ATCC 1020 / DSM 3700 / CBS 544.65 / FGSC A1164 / JCM 1740 / NRRL 181 / WB 181)</name>
    <name type="common">Aspergillus fischerianus</name>
    <dbReference type="NCBI Taxonomy" id="331117"/>
    <lineage>
        <taxon>Eukaryota</taxon>
        <taxon>Fungi</taxon>
        <taxon>Dikarya</taxon>
        <taxon>Ascomycota</taxon>
        <taxon>Pezizomycotina</taxon>
        <taxon>Eurotiomycetes</taxon>
        <taxon>Eurotiomycetidae</taxon>
        <taxon>Eurotiales</taxon>
        <taxon>Aspergillaceae</taxon>
        <taxon>Aspergillus</taxon>
        <taxon>Aspergillus subgen. Fumigati</taxon>
    </lineage>
</organism>
<evidence type="ECO:0000259" key="8">
    <source>
        <dbReference type="PROSITE" id="PS50850"/>
    </source>
</evidence>
<feature type="transmembrane region" description="Helical" evidence="7">
    <location>
        <begin position="45"/>
        <end position="65"/>
    </location>
</feature>
<keyword evidence="3" id="KW-0813">Transport</keyword>
<dbReference type="InterPro" id="IPR036259">
    <property type="entry name" value="MFS_trans_sf"/>
</dbReference>
<evidence type="ECO:0000256" key="6">
    <source>
        <dbReference type="ARBA" id="ARBA00023136"/>
    </source>
</evidence>
<dbReference type="PROSITE" id="PS50850">
    <property type="entry name" value="MFS"/>
    <property type="match status" value="1"/>
</dbReference>
<dbReference type="PANTHER" id="PTHR11360">
    <property type="entry name" value="MONOCARBOXYLATE TRANSPORTER"/>
    <property type="match status" value="1"/>
</dbReference>
<dbReference type="RefSeq" id="XP_001261213.1">
    <property type="nucleotide sequence ID" value="XM_001261212.1"/>
</dbReference>
<dbReference type="AlphaFoldDB" id="A1DIV9"/>
<feature type="domain" description="Major facilitator superfamily (MFS) profile" evidence="8">
    <location>
        <begin position="49"/>
        <end position="451"/>
    </location>
</feature>
<feature type="transmembrane region" description="Helical" evidence="7">
    <location>
        <begin position="103"/>
        <end position="125"/>
    </location>
</feature>
<evidence type="ECO:0000256" key="4">
    <source>
        <dbReference type="ARBA" id="ARBA00022692"/>
    </source>
</evidence>
<keyword evidence="5 7" id="KW-1133">Transmembrane helix</keyword>
<dbReference type="SUPFAM" id="SSF103473">
    <property type="entry name" value="MFS general substrate transporter"/>
    <property type="match status" value="1"/>
</dbReference>
<feature type="transmembrane region" description="Helical" evidence="7">
    <location>
        <begin position="157"/>
        <end position="177"/>
    </location>
</feature>
<evidence type="ECO:0000313" key="10">
    <source>
        <dbReference type="Proteomes" id="UP000006702"/>
    </source>
</evidence>
<dbReference type="OrthoDB" id="5667at2759"/>
<dbReference type="Pfam" id="PF07690">
    <property type="entry name" value="MFS_1"/>
    <property type="match status" value="1"/>
</dbReference>
<feature type="transmembrane region" description="Helical" evidence="7">
    <location>
        <begin position="189"/>
        <end position="209"/>
    </location>
</feature>
<feature type="transmembrane region" description="Helical" evidence="7">
    <location>
        <begin position="398"/>
        <end position="419"/>
    </location>
</feature>
<feature type="transmembrane region" description="Helical" evidence="7">
    <location>
        <begin position="431"/>
        <end position="451"/>
    </location>
</feature>
<proteinExistence type="inferred from homology"/>
<evidence type="ECO:0000313" key="9">
    <source>
        <dbReference type="EMBL" id="EAW19316.1"/>
    </source>
</evidence>
<dbReference type="eggNOG" id="KOG2504">
    <property type="taxonomic scope" value="Eukaryota"/>
</dbReference>
<dbReference type="PANTHER" id="PTHR11360:SF224">
    <property type="entry name" value="MAJOR FACILITATOR SUPERFAMILY (MFS) PROFILE DOMAIN-CONTAINING PROTEIN-RELATED"/>
    <property type="match status" value="1"/>
</dbReference>
<gene>
    <name evidence="9" type="ORF">NFIA_092770</name>
</gene>
<keyword evidence="6 7" id="KW-0472">Membrane</keyword>
<dbReference type="InterPro" id="IPR020846">
    <property type="entry name" value="MFS_dom"/>
</dbReference>
<sequence length="460" mass="49941">MSPQAEMKVSSLEKGLSPATAVKHDVAATANETKEESAAPMDHGLHAWTVVAGAWCCLFCGFGWVNGELVRHRQRTNLTEIAIGVFQDYYQRNQLREYSASSISWILSLEPFVLFAAGIVLGRVFDNYGPKWMLLIGTFLHVFGLMMISVSSEYYQFLLAQGICSPLGASFVFYPASACTATWFDKRRALAFGIMSSGSSIGGVVFSAMLSRLLPRVGFGWSLRISAFVVLALLVVANMTVRSRIAPVPRRVQFSDYIGPFSEVPFVLLMLASCCGFWAMFVPINYVILEAQEDGVRRSLAEYLLTILNAASLPGRILPGYFGDKLGRFNVMIAMCTLSALTILVLWIPGTLLAPGSAAVYVIFSLLYGFASGAFVGMVPALLSQITADMSKTGVRQGVLYTCMSIATLTGSPIAGAILNRQQGTYWGLQVFAGAMMVGSVVFFVAARVVLQGTSLRKRV</sequence>
<feature type="transmembrane region" description="Helical" evidence="7">
    <location>
        <begin position="132"/>
        <end position="151"/>
    </location>
</feature>
<dbReference type="InterPro" id="IPR005829">
    <property type="entry name" value="Sugar_transporter_CS"/>
</dbReference>
<accession>A1DIV9</accession>
<dbReference type="EMBL" id="DS027696">
    <property type="protein sequence ID" value="EAW19316.1"/>
    <property type="molecule type" value="Genomic_DNA"/>
</dbReference>
<dbReference type="GeneID" id="4587771"/>
<comment type="subcellular location">
    <subcellularLocation>
        <location evidence="1">Membrane</location>
        <topology evidence="1">Multi-pass membrane protein</topology>
    </subcellularLocation>
</comment>
<keyword evidence="4 7" id="KW-0812">Transmembrane</keyword>
<feature type="transmembrane region" description="Helical" evidence="7">
    <location>
        <begin position="360"/>
        <end position="386"/>
    </location>
</feature>
<dbReference type="PROSITE" id="PS00217">
    <property type="entry name" value="SUGAR_TRANSPORT_2"/>
    <property type="match status" value="1"/>
</dbReference>
<dbReference type="InterPro" id="IPR011701">
    <property type="entry name" value="MFS"/>
</dbReference>